<dbReference type="EMBL" id="JANCYW010000008">
    <property type="protein sequence ID" value="KAK4536403.1"/>
    <property type="molecule type" value="Genomic_DNA"/>
</dbReference>
<dbReference type="InterPro" id="IPR014719">
    <property type="entry name" value="Ribosomal_bL12_C/ClpS-like"/>
</dbReference>
<protein>
    <recommendedName>
        <fullName evidence="2">Adaptor protein ClpS core domain-containing protein</fullName>
    </recommendedName>
</protein>
<feature type="domain" description="Adaptor protein ClpS core" evidence="2">
    <location>
        <begin position="123"/>
        <end position="190"/>
    </location>
</feature>
<comment type="caution">
    <text evidence="3">The sequence shown here is derived from an EMBL/GenBank/DDBJ whole genome shotgun (WGS) entry which is preliminary data.</text>
</comment>
<evidence type="ECO:0000313" key="4">
    <source>
        <dbReference type="Proteomes" id="UP001301350"/>
    </source>
</evidence>
<gene>
    <name evidence="3" type="ORF">CDCA_CDCA08G2428</name>
</gene>
<dbReference type="Pfam" id="PF02617">
    <property type="entry name" value="ClpS"/>
    <property type="match status" value="1"/>
</dbReference>
<organism evidence="3 4">
    <name type="scientific">Cyanidium caldarium</name>
    <name type="common">Red alga</name>
    <dbReference type="NCBI Taxonomy" id="2771"/>
    <lineage>
        <taxon>Eukaryota</taxon>
        <taxon>Rhodophyta</taxon>
        <taxon>Bangiophyceae</taxon>
        <taxon>Cyanidiales</taxon>
        <taxon>Cyanidiaceae</taxon>
        <taxon>Cyanidium</taxon>
    </lineage>
</organism>
<proteinExistence type="predicted"/>
<sequence>MEATFALHPLIRLDWRGGRGGCWGLRTPAGGGSHPFLARAPTVGTPRIVARVPQRAQPNGSFALRAADVGKKGPGKLGSQPGTFSPGAGANDGGAEREREGGGTAVITKVKPKAKPKEKVEYEPMWRVLLHNDDVHTFMYVTYALVKVVKTLTRFKAHRITVQAHKAGVATVTTTWKQLAEEYCQGLQREGLTSSIMPERSSAA</sequence>
<reference evidence="3 4" key="1">
    <citation type="submission" date="2022-07" db="EMBL/GenBank/DDBJ databases">
        <title>Genome-wide signatures of adaptation to extreme environments.</title>
        <authorList>
            <person name="Cho C.H."/>
            <person name="Yoon H.S."/>
        </authorList>
    </citation>
    <scope>NUCLEOTIDE SEQUENCE [LARGE SCALE GENOMIC DNA]</scope>
    <source>
        <strain evidence="3 4">DBV 063 E5</strain>
    </source>
</reference>
<evidence type="ECO:0000313" key="3">
    <source>
        <dbReference type="EMBL" id="KAK4536403.1"/>
    </source>
</evidence>
<feature type="region of interest" description="Disordered" evidence="1">
    <location>
        <begin position="68"/>
        <end position="104"/>
    </location>
</feature>
<accession>A0AAV9IX75</accession>
<name>A0AAV9IX75_CYACA</name>
<dbReference type="Gene3D" id="3.30.1390.10">
    <property type="match status" value="1"/>
</dbReference>
<dbReference type="SUPFAM" id="SSF54736">
    <property type="entry name" value="ClpS-like"/>
    <property type="match status" value="1"/>
</dbReference>
<keyword evidence="4" id="KW-1185">Reference proteome</keyword>
<dbReference type="Proteomes" id="UP001301350">
    <property type="component" value="Unassembled WGS sequence"/>
</dbReference>
<dbReference type="InterPro" id="IPR003769">
    <property type="entry name" value="ClpS_core"/>
</dbReference>
<dbReference type="GO" id="GO:0006508">
    <property type="term" value="P:proteolysis"/>
    <property type="evidence" value="ECO:0007669"/>
    <property type="project" value="InterPro"/>
</dbReference>
<evidence type="ECO:0000256" key="1">
    <source>
        <dbReference type="SAM" id="MobiDB-lite"/>
    </source>
</evidence>
<dbReference type="InterPro" id="IPR022935">
    <property type="entry name" value="ClpS"/>
</dbReference>
<dbReference type="GO" id="GO:0030163">
    <property type="term" value="P:protein catabolic process"/>
    <property type="evidence" value="ECO:0007669"/>
    <property type="project" value="InterPro"/>
</dbReference>
<dbReference type="AlphaFoldDB" id="A0AAV9IX75"/>
<dbReference type="PANTHER" id="PTHR33473:SF17">
    <property type="entry name" value="ATP-DEPENDENT CLP PROTEASE ADAPTER PROTEIN CLPS1, CHLOROPLASTIC"/>
    <property type="match status" value="1"/>
</dbReference>
<dbReference type="PANTHER" id="PTHR33473">
    <property type="entry name" value="ATP-DEPENDENT CLP PROTEASE ADAPTER PROTEIN CLPS1, CHLOROPLASTIC"/>
    <property type="match status" value="1"/>
</dbReference>
<evidence type="ECO:0000259" key="2">
    <source>
        <dbReference type="Pfam" id="PF02617"/>
    </source>
</evidence>